<dbReference type="GO" id="GO:0000398">
    <property type="term" value="P:mRNA splicing, via spliceosome"/>
    <property type="evidence" value="ECO:0007669"/>
    <property type="project" value="InterPro"/>
</dbReference>
<dbReference type="GO" id="GO:0016607">
    <property type="term" value="C:nuclear speck"/>
    <property type="evidence" value="ECO:0007669"/>
    <property type="project" value="UniProtKB-SubCell"/>
</dbReference>
<evidence type="ECO:0000256" key="6">
    <source>
        <dbReference type="ARBA" id="ARBA00022737"/>
    </source>
</evidence>
<dbReference type="SMART" id="SM00361">
    <property type="entry name" value="RRM_1"/>
    <property type="match status" value="1"/>
</dbReference>
<dbReference type="OrthoDB" id="423462at2759"/>
<evidence type="ECO:0000256" key="9">
    <source>
        <dbReference type="ARBA" id="ARBA00022884"/>
    </source>
</evidence>
<feature type="compositionally biased region" description="Pro residues" evidence="14">
    <location>
        <begin position="235"/>
        <end position="255"/>
    </location>
</feature>
<dbReference type="SMART" id="SM00356">
    <property type="entry name" value="ZnF_C3H1"/>
    <property type="match status" value="1"/>
</dbReference>
<dbReference type="InterPro" id="IPR000571">
    <property type="entry name" value="Znf_CCCH"/>
</dbReference>
<feature type="region of interest" description="Disordered" evidence="14">
    <location>
        <begin position="176"/>
        <end position="208"/>
    </location>
</feature>
<evidence type="ECO:0000259" key="15">
    <source>
        <dbReference type="PROSITE" id="PS50102"/>
    </source>
</evidence>
<keyword evidence="7 13" id="KW-0863">Zinc-finger</keyword>
<evidence type="ECO:0000256" key="5">
    <source>
        <dbReference type="ARBA" id="ARBA00022728"/>
    </source>
</evidence>
<comment type="subcellular location">
    <subcellularLocation>
        <location evidence="1">Nucleus speckle</location>
    </subcellularLocation>
</comment>
<organism evidence="17 18">
    <name type="scientific">Cricetulus griseus</name>
    <name type="common">Chinese hamster</name>
    <name type="synonym">Cricetulus barabensis griseus</name>
    <dbReference type="NCBI Taxonomy" id="10029"/>
    <lineage>
        <taxon>Eukaryota</taxon>
        <taxon>Metazoa</taxon>
        <taxon>Chordata</taxon>
        <taxon>Craniata</taxon>
        <taxon>Vertebrata</taxon>
        <taxon>Euteleostomi</taxon>
        <taxon>Mammalia</taxon>
        <taxon>Eutheria</taxon>
        <taxon>Euarchontoglires</taxon>
        <taxon>Glires</taxon>
        <taxon>Rodentia</taxon>
        <taxon>Myomorpha</taxon>
        <taxon>Muroidea</taxon>
        <taxon>Cricetidae</taxon>
        <taxon>Cricetinae</taxon>
        <taxon>Cricetulus</taxon>
    </lineage>
</organism>
<dbReference type="KEGG" id="cge:113837364"/>
<dbReference type="Proteomes" id="UP001108280">
    <property type="component" value="Chromosome 9"/>
</dbReference>
<evidence type="ECO:0000256" key="11">
    <source>
        <dbReference type="ARBA" id="ARBA00023242"/>
    </source>
</evidence>
<keyword evidence="11" id="KW-0539">Nucleus</keyword>
<reference evidence="18" key="3">
    <citation type="submission" date="2025-08" db="UniProtKB">
        <authorList>
            <consortium name="RefSeq"/>
        </authorList>
    </citation>
    <scope>IDENTIFICATION</scope>
    <source>
        <strain evidence="18">17A/GY</strain>
        <tissue evidence="18">Liver</tissue>
    </source>
</reference>
<evidence type="ECO:0000256" key="4">
    <source>
        <dbReference type="ARBA" id="ARBA00022723"/>
    </source>
</evidence>
<comment type="similarity">
    <text evidence="2">Belongs to the splicing factor SR family.</text>
</comment>
<keyword evidence="4 13" id="KW-0479">Metal-binding</keyword>
<keyword evidence="3" id="KW-0507">mRNA processing</keyword>
<evidence type="ECO:0000256" key="8">
    <source>
        <dbReference type="ARBA" id="ARBA00022833"/>
    </source>
</evidence>
<dbReference type="CDD" id="cd12538">
    <property type="entry name" value="RRM_U2AF35"/>
    <property type="match status" value="1"/>
</dbReference>
<keyword evidence="10" id="KW-0508">mRNA splicing</keyword>
<dbReference type="InterPro" id="IPR012677">
    <property type="entry name" value="Nucleotide-bd_a/b_plait_sf"/>
</dbReference>
<dbReference type="GO" id="GO:0008270">
    <property type="term" value="F:zinc ion binding"/>
    <property type="evidence" value="ECO:0007669"/>
    <property type="project" value="UniProtKB-KW"/>
</dbReference>
<keyword evidence="6" id="KW-0677">Repeat</keyword>
<accession>A0A9J7GJ25</accession>
<dbReference type="RefSeq" id="XP_027287048.1">
    <property type="nucleotide sequence ID" value="XM_027431247.2"/>
</dbReference>
<dbReference type="InterPro" id="IPR003954">
    <property type="entry name" value="RRM_euk-type"/>
</dbReference>
<dbReference type="PANTHER" id="PTHR12620">
    <property type="entry name" value="U2 SNRNP AUXILIARY FACTOR, SMALL SUBUNIT"/>
    <property type="match status" value="1"/>
</dbReference>
<reference evidence="17" key="1">
    <citation type="journal article" date="2018" name="Biotechnol. Bioeng.">
        <title>A reference genome of the Chinese hamster based on a hybrid assembly strategy.</title>
        <authorList>
            <person name="Rupp O."/>
            <person name="MacDonald M.L."/>
            <person name="Li S."/>
            <person name="Dhiman H."/>
            <person name="Polson S."/>
            <person name="Griep S."/>
            <person name="Heffner K."/>
            <person name="Hernandez I."/>
            <person name="Brinkrolf K."/>
            <person name="Jadhav V."/>
            <person name="Samoudi M."/>
            <person name="Hao H."/>
            <person name="Kingham B."/>
            <person name="Goesmann A."/>
            <person name="Betenbaugh M.J."/>
            <person name="Lewis N.E."/>
            <person name="Borth N."/>
            <person name="Lee K.H."/>
        </authorList>
    </citation>
    <scope>NUCLEOTIDE SEQUENCE [LARGE SCALE GENOMIC DNA]</scope>
    <source>
        <strain evidence="17">17A/GY</strain>
    </source>
</reference>
<evidence type="ECO:0000256" key="3">
    <source>
        <dbReference type="ARBA" id="ARBA00022664"/>
    </source>
</evidence>
<evidence type="ECO:0000256" key="12">
    <source>
        <dbReference type="PROSITE-ProRule" id="PRU00176"/>
    </source>
</evidence>
<feature type="region of interest" description="Disordered" evidence="14">
    <location>
        <begin position="230"/>
        <end position="260"/>
    </location>
</feature>
<evidence type="ECO:0000256" key="7">
    <source>
        <dbReference type="ARBA" id="ARBA00022771"/>
    </source>
</evidence>
<dbReference type="GeneID" id="113837364"/>
<keyword evidence="17" id="KW-1185">Reference proteome</keyword>
<keyword evidence="9 12" id="KW-0694">RNA-binding</keyword>
<dbReference type="PROSITE" id="PS50103">
    <property type="entry name" value="ZF_C3H1"/>
    <property type="match status" value="1"/>
</dbReference>
<evidence type="ECO:0000313" key="18">
    <source>
        <dbReference type="RefSeq" id="XP_027287048.1"/>
    </source>
</evidence>
<reference evidence="17" key="2">
    <citation type="journal article" date="2020" name="Biotechnol. Bioeng.">
        <title>Chromosome-scale scaffolds for the Chinese hamster reference genome assembly to facilitate the study of the CHO epigenome.</title>
        <authorList>
            <person name="Hilliard W."/>
            <person name="MacDonald M."/>
            <person name="Lee K.H."/>
        </authorList>
    </citation>
    <scope>NUCLEOTIDE SEQUENCE [LARGE SCALE GENOMIC DNA]</scope>
    <source>
        <strain evidence="17">17A/GY</strain>
    </source>
</reference>
<dbReference type="GO" id="GO:0003723">
    <property type="term" value="F:RNA binding"/>
    <property type="evidence" value="ECO:0007669"/>
    <property type="project" value="UniProtKB-UniRule"/>
</dbReference>
<dbReference type="AlphaFoldDB" id="A0A9J7GJ25"/>
<evidence type="ECO:0000256" key="10">
    <source>
        <dbReference type="ARBA" id="ARBA00023187"/>
    </source>
</evidence>
<sequence>MAEYLASIFGTEKDKVNCSFYFKIGACRHGDRCSRLHNKPTFSQTIVLLNLYRNPQNTAQTADGSHCHVSDVEVQEHYDNFFEEVFTELQEKYGEIEEMNVCDNLGDHLVGNVYVKFRREEDAERAVAELNNRWFNGQAVHAELSPVTDFRESCCRNVPEAASATSCTYAPSPGTCAGSSTGGAPGIGHPQDPIQATVPGKGTDAVPQTTGMVASETGALGHHPRAGMLLLRTPFPEPPSQSPLPRAPFPEPPSRPSSIVSRVQNFMI</sequence>
<evidence type="ECO:0000256" key="2">
    <source>
        <dbReference type="ARBA" id="ARBA00010269"/>
    </source>
</evidence>
<feature type="zinc finger region" description="C3H1-type" evidence="13">
    <location>
        <begin position="12"/>
        <end position="40"/>
    </location>
</feature>
<evidence type="ECO:0000256" key="1">
    <source>
        <dbReference type="ARBA" id="ARBA00004324"/>
    </source>
</evidence>
<dbReference type="GO" id="GO:0089701">
    <property type="term" value="C:U2AF complex"/>
    <property type="evidence" value="ECO:0007669"/>
    <property type="project" value="InterPro"/>
</dbReference>
<dbReference type="PRINTS" id="PR01848">
    <property type="entry name" value="U2AUXFACTOR"/>
</dbReference>
<dbReference type="SUPFAM" id="SSF54928">
    <property type="entry name" value="RNA-binding domain, RBD"/>
    <property type="match status" value="1"/>
</dbReference>
<name>A0A9J7GJ25_CRIGR</name>
<dbReference type="FunFam" id="3.30.70.330:FF:000055">
    <property type="entry name" value="Splicing factor U2AF 35 kDa subunit"/>
    <property type="match status" value="1"/>
</dbReference>
<dbReference type="InterPro" id="IPR000504">
    <property type="entry name" value="RRM_dom"/>
</dbReference>
<evidence type="ECO:0000256" key="14">
    <source>
        <dbReference type="SAM" id="MobiDB-lite"/>
    </source>
</evidence>
<dbReference type="SMART" id="SM00360">
    <property type="entry name" value="RRM"/>
    <property type="match status" value="1"/>
</dbReference>
<dbReference type="InterPro" id="IPR009145">
    <property type="entry name" value="U2AF_small"/>
</dbReference>
<dbReference type="InterPro" id="IPR035979">
    <property type="entry name" value="RBD_domain_sf"/>
</dbReference>
<proteinExistence type="inferred from homology"/>
<feature type="domain" description="C3H1-type" evidence="16">
    <location>
        <begin position="12"/>
        <end position="40"/>
    </location>
</feature>
<dbReference type="Pfam" id="PF00076">
    <property type="entry name" value="RRM_1"/>
    <property type="match status" value="1"/>
</dbReference>
<evidence type="ECO:0000259" key="16">
    <source>
        <dbReference type="PROSITE" id="PS50103"/>
    </source>
</evidence>
<gene>
    <name evidence="18" type="primary">LOC113837364</name>
</gene>
<feature type="domain" description="RRM" evidence="15">
    <location>
        <begin position="65"/>
        <end position="147"/>
    </location>
</feature>
<keyword evidence="5" id="KW-0747">Spliceosome</keyword>
<evidence type="ECO:0000313" key="17">
    <source>
        <dbReference type="Proteomes" id="UP001108280"/>
    </source>
</evidence>
<dbReference type="Pfam" id="PF00642">
    <property type="entry name" value="zf-CCCH"/>
    <property type="match status" value="1"/>
</dbReference>
<dbReference type="GO" id="GO:0005681">
    <property type="term" value="C:spliceosomal complex"/>
    <property type="evidence" value="ECO:0007669"/>
    <property type="project" value="UniProtKB-KW"/>
</dbReference>
<protein>
    <submittedName>
        <fullName evidence="18">Splicing factor U2AF 26 kDa subunit isoform X1</fullName>
    </submittedName>
</protein>
<dbReference type="Gene3D" id="3.30.70.330">
    <property type="match status" value="1"/>
</dbReference>
<keyword evidence="8 13" id="KW-0862">Zinc</keyword>
<dbReference type="PROSITE" id="PS50102">
    <property type="entry name" value="RRM"/>
    <property type="match status" value="1"/>
</dbReference>
<evidence type="ECO:0000256" key="13">
    <source>
        <dbReference type="PROSITE-ProRule" id="PRU00723"/>
    </source>
</evidence>